<dbReference type="GeneID" id="24438983"/>
<dbReference type="KEGG" id="tet:TTHERM_000442079"/>
<reference evidence="2" key="1">
    <citation type="journal article" date="2006" name="PLoS Biol.">
        <title>Macronuclear genome sequence of the ciliate Tetrahymena thermophila, a model eukaryote.</title>
        <authorList>
            <person name="Eisen J.A."/>
            <person name="Coyne R.S."/>
            <person name="Wu M."/>
            <person name="Wu D."/>
            <person name="Thiagarajan M."/>
            <person name="Wortman J.R."/>
            <person name="Badger J.H."/>
            <person name="Ren Q."/>
            <person name="Amedeo P."/>
            <person name="Jones K.M."/>
            <person name="Tallon L.J."/>
            <person name="Delcher A.L."/>
            <person name="Salzberg S.L."/>
            <person name="Silva J.C."/>
            <person name="Haas B.J."/>
            <person name="Majoros W.H."/>
            <person name="Farzad M."/>
            <person name="Carlton J.M."/>
            <person name="Smith R.K. Jr."/>
            <person name="Garg J."/>
            <person name="Pearlman R.E."/>
            <person name="Karrer K.M."/>
            <person name="Sun L."/>
            <person name="Manning G."/>
            <person name="Elde N.C."/>
            <person name="Turkewitz A.P."/>
            <person name="Asai D.J."/>
            <person name="Wilkes D.E."/>
            <person name="Wang Y."/>
            <person name="Cai H."/>
            <person name="Collins K."/>
            <person name="Stewart B.A."/>
            <person name="Lee S.R."/>
            <person name="Wilamowska K."/>
            <person name="Weinberg Z."/>
            <person name="Ruzzo W.L."/>
            <person name="Wloga D."/>
            <person name="Gaertig J."/>
            <person name="Frankel J."/>
            <person name="Tsao C.-C."/>
            <person name="Gorovsky M.A."/>
            <person name="Keeling P.J."/>
            <person name="Waller R.F."/>
            <person name="Patron N.J."/>
            <person name="Cherry J.M."/>
            <person name="Stover N.A."/>
            <person name="Krieger C.J."/>
            <person name="del Toro C."/>
            <person name="Ryder H.F."/>
            <person name="Williamson S.C."/>
            <person name="Barbeau R.A."/>
            <person name="Hamilton E.P."/>
            <person name="Orias E."/>
        </authorList>
    </citation>
    <scope>NUCLEOTIDE SEQUENCE [LARGE SCALE GENOMIC DNA]</scope>
    <source>
        <strain evidence="2">SB210</strain>
    </source>
</reference>
<dbReference type="InParanoid" id="W7XJA6"/>
<keyword evidence="2" id="KW-1185">Reference proteome</keyword>
<sequence length="117" mass="14156">MKQRVLKMLNKTYIIRMYLVRVLSRDHLPTISLKQFITITIQIMIYIIKTKKIKILMQQLIKKINNKKKRLKNQPKNCIIQLTTIINKQKSRGDIHKKQTYFAIQTKSKMRIQFKKQ</sequence>
<name>W7XJA6_TETTS</name>
<protein>
    <submittedName>
        <fullName evidence="1">Uncharacterized protein</fullName>
    </submittedName>
</protein>
<gene>
    <name evidence="1" type="ORF">TTHERM_000442079</name>
</gene>
<dbReference type="EMBL" id="GG662665">
    <property type="protein sequence ID" value="EWS73994.1"/>
    <property type="molecule type" value="Genomic_DNA"/>
</dbReference>
<dbReference type="RefSeq" id="XP_012653456.1">
    <property type="nucleotide sequence ID" value="XM_012798002.1"/>
</dbReference>
<dbReference type="Proteomes" id="UP000009168">
    <property type="component" value="Unassembled WGS sequence"/>
</dbReference>
<dbReference type="AlphaFoldDB" id="W7XJA6"/>
<accession>W7XJA6</accession>
<organism evidence="1 2">
    <name type="scientific">Tetrahymena thermophila (strain SB210)</name>
    <dbReference type="NCBI Taxonomy" id="312017"/>
    <lineage>
        <taxon>Eukaryota</taxon>
        <taxon>Sar</taxon>
        <taxon>Alveolata</taxon>
        <taxon>Ciliophora</taxon>
        <taxon>Intramacronucleata</taxon>
        <taxon>Oligohymenophorea</taxon>
        <taxon>Hymenostomatida</taxon>
        <taxon>Tetrahymenina</taxon>
        <taxon>Tetrahymenidae</taxon>
        <taxon>Tetrahymena</taxon>
    </lineage>
</organism>
<proteinExistence type="predicted"/>
<evidence type="ECO:0000313" key="1">
    <source>
        <dbReference type="EMBL" id="EWS73994.1"/>
    </source>
</evidence>
<evidence type="ECO:0000313" key="2">
    <source>
        <dbReference type="Proteomes" id="UP000009168"/>
    </source>
</evidence>